<proteinExistence type="predicted"/>
<dbReference type="InterPro" id="IPR035902">
    <property type="entry name" value="Nuc_phospho_transferase"/>
</dbReference>
<feature type="domain" description="Glycosyl transferase family 3" evidence="5">
    <location>
        <begin position="71"/>
        <end position="315"/>
    </location>
</feature>
<keyword evidence="3" id="KW-0822">Tryptophan biosynthesis</keyword>
<evidence type="ECO:0000256" key="1">
    <source>
        <dbReference type="ARBA" id="ARBA00022676"/>
    </source>
</evidence>
<evidence type="ECO:0000256" key="3">
    <source>
        <dbReference type="ARBA" id="ARBA00022822"/>
    </source>
</evidence>
<dbReference type="Proteomes" id="UP000316639">
    <property type="component" value="Unassembled WGS sequence"/>
</dbReference>
<gene>
    <name evidence="6" type="ORF">FKR81_27940</name>
</gene>
<dbReference type="GO" id="GO:0004048">
    <property type="term" value="F:anthranilate phosphoribosyltransferase activity"/>
    <property type="evidence" value="ECO:0007669"/>
    <property type="project" value="InterPro"/>
</dbReference>
<accession>A0A563EMT4</accession>
<dbReference type="GO" id="GO:0000162">
    <property type="term" value="P:L-tryptophan biosynthetic process"/>
    <property type="evidence" value="ECO:0007669"/>
    <property type="project" value="UniProtKB-KW"/>
</dbReference>
<protein>
    <recommendedName>
        <fullName evidence="5">Glycosyl transferase family 3 domain-containing protein</fullName>
    </recommendedName>
</protein>
<evidence type="ECO:0000259" key="5">
    <source>
        <dbReference type="Pfam" id="PF00591"/>
    </source>
</evidence>
<evidence type="ECO:0000313" key="7">
    <source>
        <dbReference type="Proteomes" id="UP000316639"/>
    </source>
</evidence>
<dbReference type="PANTHER" id="PTHR43285">
    <property type="entry name" value="ANTHRANILATE PHOSPHORIBOSYLTRANSFERASE"/>
    <property type="match status" value="1"/>
</dbReference>
<dbReference type="InterPro" id="IPR000312">
    <property type="entry name" value="Glycosyl_Trfase_fam3"/>
</dbReference>
<sequence length="326" mass="33946">MDAVVNRRRPVEPGMCREFWDRLGDRQVDAAEAAALLAALSARMPDPAAVATLVESLLERRPRHGHRFPGAVNVVGTGGGPSTANISTAAAFVAAAAGVPVVKTGSRASSGGVGSINLLDRLGVSLTRSYERTGEHLARFGIAFAGYFVYPVELTRLARTVLPLDMRTIGRWVNTIGPFLADVPVSAQLTGVSDVAHLPALRRLADGRRIWLCTNDLGADELVSVAVNTVHGDSTFTVDPRELGIDGGSLDDLRGPSDDAEVVTHFLDLLAGRASSTAVATVCLNAAALAVAGGHQPNLTSGLRAAFSAVADGAARALAERVMSRG</sequence>
<dbReference type="Pfam" id="PF00591">
    <property type="entry name" value="Glycos_transf_3"/>
    <property type="match status" value="1"/>
</dbReference>
<dbReference type="AlphaFoldDB" id="A0A563EMT4"/>
<evidence type="ECO:0000256" key="2">
    <source>
        <dbReference type="ARBA" id="ARBA00022679"/>
    </source>
</evidence>
<keyword evidence="1" id="KW-0328">Glycosyltransferase</keyword>
<keyword evidence="4" id="KW-0057">Aromatic amino acid biosynthesis</keyword>
<dbReference type="GO" id="GO:0005829">
    <property type="term" value="C:cytosol"/>
    <property type="evidence" value="ECO:0007669"/>
    <property type="project" value="TreeGrafter"/>
</dbReference>
<reference evidence="6 7" key="1">
    <citation type="submission" date="2019-07" db="EMBL/GenBank/DDBJ databases">
        <title>Lentzea xizangensis sp. nov., isolated from Qinghai-Tibetan Plateau Soils.</title>
        <authorList>
            <person name="Huang J."/>
        </authorList>
    </citation>
    <scope>NUCLEOTIDE SEQUENCE [LARGE SCALE GENOMIC DNA]</scope>
    <source>
        <strain evidence="6 7">FXJ1.1311</strain>
    </source>
</reference>
<name>A0A563EMT4_9PSEU</name>
<evidence type="ECO:0000256" key="4">
    <source>
        <dbReference type="ARBA" id="ARBA00023141"/>
    </source>
</evidence>
<keyword evidence="2" id="KW-0808">Transferase</keyword>
<dbReference type="OrthoDB" id="5145355at2"/>
<dbReference type="Gene3D" id="3.40.1030.10">
    <property type="entry name" value="Nucleoside phosphorylase/phosphoribosyltransferase catalytic domain"/>
    <property type="match status" value="1"/>
</dbReference>
<organism evidence="6 7">
    <name type="scientific">Lentzea tibetensis</name>
    <dbReference type="NCBI Taxonomy" id="2591470"/>
    <lineage>
        <taxon>Bacteria</taxon>
        <taxon>Bacillati</taxon>
        <taxon>Actinomycetota</taxon>
        <taxon>Actinomycetes</taxon>
        <taxon>Pseudonocardiales</taxon>
        <taxon>Pseudonocardiaceae</taxon>
        <taxon>Lentzea</taxon>
    </lineage>
</organism>
<dbReference type="PANTHER" id="PTHR43285:SF2">
    <property type="entry name" value="ANTHRANILATE PHOSPHORIBOSYLTRANSFERASE"/>
    <property type="match status" value="1"/>
</dbReference>
<comment type="caution">
    <text evidence="6">The sequence shown here is derived from an EMBL/GenBank/DDBJ whole genome shotgun (WGS) entry which is preliminary data.</text>
</comment>
<dbReference type="EMBL" id="VOBR01000020">
    <property type="protein sequence ID" value="TWP48525.1"/>
    <property type="molecule type" value="Genomic_DNA"/>
</dbReference>
<evidence type="ECO:0000313" key="6">
    <source>
        <dbReference type="EMBL" id="TWP48525.1"/>
    </source>
</evidence>
<dbReference type="InterPro" id="IPR005940">
    <property type="entry name" value="Anthranilate_Pribosyl_Tfrase"/>
</dbReference>
<keyword evidence="3" id="KW-0028">Amino-acid biosynthesis</keyword>
<keyword evidence="7" id="KW-1185">Reference proteome</keyword>
<dbReference type="SUPFAM" id="SSF52418">
    <property type="entry name" value="Nucleoside phosphorylase/phosphoribosyltransferase catalytic domain"/>
    <property type="match status" value="1"/>
</dbReference>